<name>A0ABP9M6P9_9BURK</name>
<organism evidence="1 2">
    <name type="scientific">Paenalcaligenes hermetiae</name>
    <dbReference type="NCBI Taxonomy" id="1157987"/>
    <lineage>
        <taxon>Bacteria</taxon>
        <taxon>Pseudomonadati</taxon>
        <taxon>Pseudomonadota</taxon>
        <taxon>Betaproteobacteria</taxon>
        <taxon>Burkholderiales</taxon>
        <taxon>Alcaligenaceae</taxon>
        <taxon>Paenalcaligenes</taxon>
    </lineage>
</organism>
<reference evidence="2" key="1">
    <citation type="journal article" date="2019" name="Int. J. Syst. Evol. Microbiol.">
        <title>The Global Catalogue of Microorganisms (GCM) 10K type strain sequencing project: providing services to taxonomists for standard genome sequencing and annotation.</title>
        <authorList>
            <consortium name="The Broad Institute Genomics Platform"/>
            <consortium name="The Broad Institute Genome Sequencing Center for Infectious Disease"/>
            <person name="Wu L."/>
            <person name="Ma J."/>
        </authorList>
    </citation>
    <scope>NUCLEOTIDE SEQUENCE [LARGE SCALE GENOMIC DNA]</scope>
    <source>
        <strain evidence="2">JCM 18423</strain>
    </source>
</reference>
<dbReference type="RefSeq" id="WP_300647726.1">
    <property type="nucleotide sequence ID" value="NZ_BAABKD010000009.1"/>
</dbReference>
<evidence type="ECO:0000313" key="2">
    <source>
        <dbReference type="Proteomes" id="UP001500227"/>
    </source>
</evidence>
<dbReference type="PROSITE" id="PS51257">
    <property type="entry name" value="PROKAR_LIPOPROTEIN"/>
    <property type="match status" value="1"/>
</dbReference>
<keyword evidence="1" id="KW-0449">Lipoprotein</keyword>
<dbReference type="Proteomes" id="UP001500227">
    <property type="component" value="Unassembled WGS sequence"/>
</dbReference>
<accession>A0ABP9M6P9</accession>
<gene>
    <name evidence="1" type="ORF">GCM10023337_14450</name>
</gene>
<proteinExistence type="predicted"/>
<evidence type="ECO:0000313" key="1">
    <source>
        <dbReference type="EMBL" id="GAA5090310.1"/>
    </source>
</evidence>
<comment type="caution">
    <text evidence="1">The sequence shown here is derived from an EMBL/GenBank/DDBJ whole genome shotgun (WGS) entry which is preliminary data.</text>
</comment>
<dbReference type="EMBL" id="BAABKD010000009">
    <property type="protein sequence ID" value="GAA5090310.1"/>
    <property type="molecule type" value="Genomic_DNA"/>
</dbReference>
<protein>
    <submittedName>
        <fullName evidence="1">Lipoprotein</fullName>
    </submittedName>
</protein>
<sequence length="171" mass="17925">MHRLLFFIFGVGWLLSGCSSFLSEGVSAGAGVAGVAIADQVTDNAAAATGIGLGVQAGAKAALQYLERKTRAEEQDAIAQAASPLAVGQVAEWQVAHQLPLEPDAYGQVTVSRLIGGMGLSCKEVVFSVVDRSADEPAAERQFYVSTICQDGKTWRWASAEPATARWGALQ</sequence>
<keyword evidence="2" id="KW-1185">Reference proteome</keyword>